<evidence type="ECO:0000313" key="2">
    <source>
        <dbReference type="EMBL" id="JAT20281.1"/>
    </source>
</evidence>
<feature type="compositionally biased region" description="Low complexity" evidence="1">
    <location>
        <begin position="1"/>
        <end position="11"/>
    </location>
</feature>
<organism evidence="2">
    <name type="scientific">Graphocephala atropunctata</name>
    <dbReference type="NCBI Taxonomy" id="36148"/>
    <lineage>
        <taxon>Eukaryota</taxon>
        <taxon>Metazoa</taxon>
        <taxon>Ecdysozoa</taxon>
        <taxon>Arthropoda</taxon>
        <taxon>Hexapoda</taxon>
        <taxon>Insecta</taxon>
        <taxon>Pterygota</taxon>
        <taxon>Neoptera</taxon>
        <taxon>Paraneoptera</taxon>
        <taxon>Hemiptera</taxon>
        <taxon>Auchenorrhyncha</taxon>
        <taxon>Membracoidea</taxon>
        <taxon>Cicadellidae</taxon>
        <taxon>Cicadellinae</taxon>
        <taxon>Cicadellini</taxon>
        <taxon>Graphocephala</taxon>
    </lineage>
</organism>
<feature type="region of interest" description="Disordered" evidence="1">
    <location>
        <begin position="1"/>
        <end position="30"/>
    </location>
</feature>
<protein>
    <submittedName>
        <fullName evidence="2">Uncharacterized protein</fullName>
    </submittedName>
</protein>
<proteinExistence type="predicted"/>
<sequence length="198" mass="21129">STSSPHRSSSSPPVPAPAALPKGSPTRALQHPSTMWNLMTHTETAVHLRNMNTQEGIKRQLANNQKMSPQRYPAVSSPTQLKIPTPGTSFANKFINRPKAPSTPGGVRPSNKSNIGLTRPSHPASPAGKVTYPIMYQNHSVPVAMKQAGMNGNIPPPPPAIPISTLYKMESMAKKYDLEKIARRISAASKAAAGIPSS</sequence>
<dbReference type="AlphaFoldDB" id="A0A1B6L9I9"/>
<reference evidence="2" key="1">
    <citation type="submission" date="2015-11" db="EMBL/GenBank/DDBJ databases">
        <title>De novo transcriptome assembly of four potential Pierce s Disease insect vectors from Arizona vineyards.</title>
        <authorList>
            <person name="Tassone E.E."/>
        </authorList>
    </citation>
    <scope>NUCLEOTIDE SEQUENCE</scope>
</reference>
<feature type="compositionally biased region" description="Polar residues" evidence="1">
    <location>
        <begin position="76"/>
        <end position="85"/>
    </location>
</feature>
<dbReference type="EMBL" id="GEBQ01019696">
    <property type="protein sequence ID" value="JAT20281.1"/>
    <property type="molecule type" value="Transcribed_RNA"/>
</dbReference>
<feature type="non-terminal residue" evidence="2">
    <location>
        <position position="1"/>
    </location>
</feature>
<feature type="region of interest" description="Disordered" evidence="1">
    <location>
        <begin position="65"/>
        <end position="85"/>
    </location>
</feature>
<accession>A0A1B6L9I9</accession>
<evidence type="ECO:0000256" key="1">
    <source>
        <dbReference type="SAM" id="MobiDB-lite"/>
    </source>
</evidence>
<name>A0A1B6L9I9_9HEMI</name>
<gene>
    <name evidence="2" type="ORF">g.53423</name>
</gene>
<feature type="region of interest" description="Disordered" evidence="1">
    <location>
        <begin position="97"/>
        <end position="130"/>
    </location>
</feature>